<feature type="region of interest" description="Disordered" evidence="1">
    <location>
        <begin position="1"/>
        <end position="67"/>
    </location>
</feature>
<evidence type="ECO:0000313" key="3">
    <source>
        <dbReference type="Proteomes" id="UP001497516"/>
    </source>
</evidence>
<evidence type="ECO:0000256" key="1">
    <source>
        <dbReference type="SAM" id="MobiDB-lite"/>
    </source>
</evidence>
<dbReference type="AlphaFoldDB" id="A0AAV2GN55"/>
<organism evidence="2 3">
    <name type="scientific">Linum trigynum</name>
    <dbReference type="NCBI Taxonomy" id="586398"/>
    <lineage>
        <taxon>Eukaryota</taxon>
        <taxon>Viridiplantae</taxon>
        <taxon>Streptophyta</taxon>
        <taxon>Embryophyta</taxon>
        <taxon>Tracheophyta</taxon>
        <taxon>Spermatophyta</taxon>
        <taxon>Magnoliopsida</taxon>
        <taxon>eudicotyledons</taxon>
        <taxon>Gunneridae</taxon>
        <taxon>Pentapetalae</taxon>
        <taxon>rosids</taxon>
        <taxon>fabids</taxon>
        <taxon>Malpighiales</taxon>
        <taxon>Linaceae</taxon>
        <taxon>Linum</taxon>
    </lineage>
</organism>
<dbReference type="EMBL" id="OZ034822">
    <property type="protein sequence ID" value="CAL1411702.1"/>
    <property type="molecule type" value="Genomic_DNA"/>
</dbReference>
<gene>
    <name evidence="2" type="ORF">LTRI10_LOCUS51042</name>
</gene>
<keyword evidence="3" id="KW-1185">Reference proteome</keyword>
<feature type="compositionally biased region" description="Acidic residues" evidence="1">
    <location>
        <begin position="119"/>
        <end position="131"/>
    </location>
</feature>
<proteinExistence type="predicted"/>
<evidence type="ECO:0000313" key="2">
    <source>
        <dbReference type="EMBL" id="CAL1411702.1"/>
    </source>
</evidence>
<accession>A0AAV2GN55</accession>
<feature type="region of interest" description="Disordered" evidence="1">
    <location>
        <begin position="106"/>
        <end position="131"/>
    </location>
</feature>
<protein>
    <submittedName>
        <fullName evidence="2">Uncharacterized protein</fullName>
    </submittedName>
</protein>
<reference evidence="2 3" key="1">
    <citation type="submission" date="2024-04" db="EMBL/GenBank/DDBJ databases">
        <authorList>
            <person name="Fracassetti M."/>
        </authorList>
    </citation>
    <scope>NUCLEOTIDE SEQUENCE [LARGE SCALE GENOMIC DNA]</scope>
</reference>
<name>A0AAV2GN55_9ROSI</name>
<sequence>MATPVRGANPSDAGLLDPTAGVRCPPPVTSSPNSKRDRETRQPKKKAKHMRDKPLFGEEDTTTPMYAPMEEADIIPAKATSESVWEGGSRKLFSNLHQNDEWYVAESDSEDVAASMKEDDLDDEVPEDEDQ</sequence>
<dbReference type="Proteomes" id="UP001497516">
    <property type="component" value="Chromosome 9"/>
</dbReference>